<dbReference type="InterPro" id="IPR024909">
    <property type="entry name" value="Cys-tRNA/MSH_ligase"/>
</dbReference>
<dbReference type="GO" id="GO:0005524">
    <property type="term" value="F:ATP binding"/>
    <property type="evidence" value="ECO:0007669"/>
    <property type="project" value="UniProtKB-KW"/>
</dbReference>
<keyword evidence="2" id="KW-0547">Nucleotide-binding</keyword>
<dbReference type="InterPro" id="IPR014729">
    <property type="entry name" value="Rossmann-like_a/b/a_fold"/>
</dbReference>
<keyword evidence="3" id="KW-0067">ATP-binding</keyword>
<evidence type="ECO:0000259" key="4">
    <source>
        <dbReference type="Pfam" id="PF01406"/>
    </source>
</evidence>
<sequence>MVINITDIDDKIIKRSRNHTYGKMEPESVKNEALVLEGEGDLGIVTKNKRNSYDFVLWKASKPNEPSWDSPWGKGRPGWHIECSTMASNILGNILDIHSGGIDLRFPHHDNELAQSEAFFDHSQWVNYFLHSGHLHIEGLKMSKSLKNFITIKNMLKTYTSNQIRILFLLNRWDGFMNFNPNGESMKQCIEIDKFITNFFALLNMKIKNVIFNTAILYWNDTDNKLNNFF</sequence>
<dbReference type="GO" id="GO:0004817">
    <property type="term" value="F:cysteine-tRNA ligase activity"/>
    <property type="evidence" value="ECO:0007669"/>
    <property type="project" value="TreeGrafter"/>
</dbReference>
<reference evidence="5" key="2">
    <citation type="submission" date="2025-09" db="UniProtKB">
        <authorList>
            <consortium name="Ensembl"/>
        </authorList>
    </citation>
    <scope>IDENTIFICATION</scope>
</reference>
<dbReference type="InterPro" id="IPR032678">
    <property type="entry name" value="tRNA-synt_1_cat_dom"/>
</dbReference>
<proteinExistence type="predicted"/>
<protein>
    <recommendedName>
        <fullName evidence="4">tRNA synthetases class I catalytic domain-containing protein</fullName>
    </recommendedName>
</protein>
<name>A0A8C9LPZ6_9PRIM</name>
<evidence type="ECO:0000313" key="5">
    <source>
        <dbReference type="Ensembl" id="ENSPTEP00000018485.1"/>
    </source>
</evidence>
<dbReference type="PANTHER" id="PTHR10890">
    <property type="entry name" value="CYSTEINYL-TRNA SYNTHETASE"/>
    <property type="match status" value="1"/>
</dbReference>
<dbReference type="GO" id="GO:0005737">
    <property type="term" value="C:cytoplasm"/>
    <property type="evidence" value="ECO:0007669"/>
    <property type="project" value="TreeGrafter"/>
</dbReference>
<dbReference type="SUPFAM" id="SSF52374">
    <property type="entry name" value="Nucleotidylyl transferase"/>
    <property type="match status" value="1"/>
</dbReference>
<reference evidence="5" key="1">
    <citation type="submission" date="2025-08" db="UniProtKB">
        <authorList>
            <consortium name="Ensembl"/>
        </authorList>
    </citation>
    <scope>IDENTIFICATION</scope>
</reference>
<feature type="domain" description="tRNA synthetases class I catalytic" evidence="4">
    <location>
        <begin position="17"/>
        <end position="180"/>
    </location>
</feature>
<dbReference type="Ensembl" id="ENSPTET00000027096.1">
    <property type="protein sequence ID" value="ENSPTEP00000018485.1"/>
    <property type="gene ID" value="ENSPTEG00000019909.1"/>
</dbReference>
<dbReference type="Gene3D" id="3.40.50.620">
    <property type="entry name" value="HUPs"/>
    <property type="match status" value="1"/>
</dbReference>
<dbReference type="Pfam" id="PF01406">
    <property type="entry name" value="tRNA-synt_1e"/>
    <property type="match status" value="1"/>
</dbReference>
<organism evidence="5 6">
    <name type="scientific">Piliocolobus tephrosceles</name>
    <name type="common">Ugandan red Colobus</name>
    <dbReference type="NCBI Taxonomy" id="591936"/>
    <lineage>
        <taxon>Eukaryota</taxon>
        <taxon>Metazoa</taxon>
        <taxon>Chordata</taxon>
        <taxon>Craniata</taxon>
        <taxon>Vertebrata</taxon>
        <taxon>Euteleostomi</taxon>
        <taxon>Mammalia</taxon>
        <taxon>Eutheria</taxon>
        <taxon>Euarchontoglires</taxon>
        <taxon>Primates</taxon>
        <taxon>Haplorrhini</taxon>
        <taxon>Catarrhini</taxon>
        <taxon>Cercopithecidae</taxon>
        <taxon>Colobinae</taxon>
        <taxon>Piliocolobus</taxon>
    </lineage>
</organism>
<evidence type="ECO:0000313" key="6">
    <source>
        <dbReference type="Proteomes" id="UP000694416"/>
    </source>
</evidence>
<evidence type="ECO:0000256" key="3">
    <source>
        <dbReference type="ARBA" id="ARBA00022840"/>
    </source>
</evidence>
<accession>A0A8C9LPZ6</accession>
<dbReference type="PANTHER" id="PTHR10890:SF3">
    <property type="entry name" value="CYSTEINE--TRNA LIGASE, CYTOPLASMIC"/>
    <property type="match status" value="1"/>
</dbReference>
<dbReference type="GO" id="GO:0006423">
    <property type="term" value="P:cysteinyl-tRNA aminoacylation"/>
    <property type="evidence" value="ECO:0007669"/>
    <property type="project" value="TreeGrafter"/>
</dbReference>
<dbReference type="PRINTS" id="PR00983">
    <property type="entry name" value="TRNASYNTHCYS"/>
</dbReference>
<keyword evidence="6" id="KW-1185">Reference proteome</keyword>
<evidence type="ECO:0000256" key="1">
    <source>
        <dbReference type="ARBA" id="ARBA00022598"/>
    </source>
</evidence>
<dbReference type="Proteomes" id="UP000694416">
    <property type="component" value="Unplaced"/>
</dbReference>
<dbReference type="AlphaFoldDB" id="A0A8C9LPZ6"/>
<evidence type="ECO:0000256" key="2">
    <source>
        <dbReference type="ARBA" id="ARBA00022741"/>
    </source>
</evidence>
<keyword evidence="1" id="KW-0436">Ligase</keyword>